<dbReference type="CDD" id="cd01948">
    <property type="entry name" value="EAL"/>
    <property type="match status" value="1"/>
</dbReference>
<dbReference type="InterPro" id="IPR001633">
    <property type="entry name" value="EAL_dom"/>
</dbReference>
<evidence type="ECO:0000313" key="3">
    <source>
        <dbReference type="Proteomes" id="UP000319865"/>
    </source>
</evidence>
<dbReference type="AlphaFoldDB" id="A0A543P1V4"/>
<evidence type="ECO:0000259" key="1">
    <source>
        <dbReference type="PROSITE" id="PS50883"/>
    </source>
</evidence>
<sequence length="365" mass="38756">MLRTRTRGLPDCRPLLADPDDMTLVFQPIVDLAGATVAGYEVLARFPGASGPDVWFAAAAEAGIAAELEALAIHKALATVDSLPPDTFLTVNVSPHILGSEPVQHALAARPDLRRVVVELTEHTPVHDLAALRRQCDDLRNRGALIALDDAGSGYSGLQQLAALRPQVVKLDRALVSDADTDPVRVALAEMLGEFAGRIDAWLLAEGIETPAELAAFAQLGVPLAQGWLLGRPGPGFAPLSAEATDLVRAQVARARLTDSVAGLVRPVRQHTPDDEMPVVPPVVLLGSQGEPTGLVLHDPRTGEIYQAPVSLRVHPTTDVTEALQRALTRSPAVRFDPVLCTDPSGHVLGLLRIEDLAAAARKSR</sequence>
<dbReference type="SUPFAM" id="SSF141868">
    <property type="entry name" value="EAL domain-like"/>
    <property type="match status" value="1"/>
</dbReference>
<evidence type="ECO:0000313" key="2">
    <source>
        <dbReference type="EMBL" id="TQN38104.1"/>
    </source>
</evidence>
<feature type="domain" description="EAL" evidence="1">
    <location>
        <begin position="5"/>
        <end position="247"/>
    </location>
</feature>
<dbReference type="SMART" id="SM00052">
    <property type="entry name" value="EAL"/>
    <property type="match status" value="1"/>
</dbReference>
<reference evidence="2 3" key="1">
    <citation type="submission" date="2019-06" db="EMBL/GenBank/DDBJ databases">
        <title>Sequencing the genomes of 1000 actinobacteria strains.</title>
        <authorList>
            <person name="Klenk H.-P."/>
        </authorList>
    </citation>
    <scope>NUCLEOTIDE SEQUENCE [LARGE SCALE GENOMIC DNA]</scope>
    <source>
        <strain evidence="2 3">DSM 46837</strain>
    </source>
</reference>
<protein>
    <submittedName>
        <fullName evidence="2">EAL domain-containing protein (Putative c-di-GMP-specific phosphodiesterase class I)</fullName>
    </submittedName>
</protein>
<organism evidence="2 3">
    <name type="scientific">Blastococcus colisei</name>
    <dbReference type="NCBI Taxonomy" id="1564162"/>
    <lineage>
        <taxon>Bacteria</taxon>
        <taxon>Bacillati</taxon>
        <taxon>Actinomycetota</taxon>
        <taxon>Actinomycetes</taxon>
        <taxon>Geodermatophilales</taxon>
        <taxon>Geodermatophilaceae</taxon>
        <taxon>Blastococcus</taxon>
    </lineage>
</organism>
<comment type="caution">
    <text evidence="2">The sequence shown here is derived from an EMBL/GenBank/DDBJ whole genome shotgun (WGS) entry which is preliminary data.</text>
</comment>
<dbReference type="Pfam" id="PF00563">
    <property type="entry name" value="EAL"/>
    <property type="match status" value="1"/>
</dbReference>
<dbReference type="Proteomes" id="UP000319865">
    <property type="component" value="Unassembled WGS sequence"/>
</dbReference>
<dbReference type="EMBL" id="VFQE01000002">
    <property type="protein sequence ID" value="TQN38104.1"/>
    <property type="molecule type" value="Genomic_DNA"/>
</dbReference>
<dbReference type="GO" id="GO:0071111">
    <property type="term" value="F:cyclic-guanylate-specific phosphodiesterase activity"/>
    <property type="evidence" value="ECO:0007669"/>
    <property type="project" value="InterPro"/>
</dbReference>
<gene>
    <name evidence="2" type="ORF">FHU33_4789</name>
</gene>
<keyword evidence="3" id="KW-1185">Reference proteome</keyword>
<accession>A0A543P1V4</accession>
<dbReference type="RefSeq" id="WP_142027986.1">
    <property type="nucleotide sequence ID" value="NZ_VFQE01000002.1"/>
</dbReference>
<proteinExistence type="predicted"/>
<dbReference type="Gene3D" id="3.20.20.450">
    <property type="entry name" value="EAL domain"/>
    <property type="match status" value="1"/>
</dbReference>
<dbReference type="PANTHER" id="PTHR33121:SF76">
    <property type="entry name" value="SIGNALING PROTEIN"/>
    <property type="match status" value="1"/>
</dbReference>
<dbReference type="PANTHER" id="PTHR33121">
    <property type="entry name" value="CYCLIC DI-GMP PHOSPHODIESTERASE PDEF"/>
    <property type="match status" value="1"/>
</dbReference>
<dbReference type="InterPro" id="IPR035919">
    <property type="entry name" value="EAL_sf"/>
</dbReference>
<dbReference type="OrthoDB" id="23692at2"/>
<name>A0A543P1V4_9ACTN</name>
<dbReference type="InterPro" id="IPR050706">
    <property type="entry name" value="Cyclic-di-GMP_PDE-like"/>
</dbReference>
<dbReference type="PROSITE" id="PS50883">
    <property type="entry name" value="EAL"/>
    <property type="match status" value="1"/>
</dbReference>